<reference evidence="1 2" key="1">
    <citation type="submission" date="2019-12" db="EMBL/GenBank/DDBJ databases">
        <title>Genomic-based taxomic classification of the family Erythrobacteraceae.</title>
        <authorList>
            <person name="Xu L."/>
        </authorList>
    </citation>
    <scope>NUCLEOTIDE SEQUENCE [LARGE SCALE GENOMIC DNA]</scope>
    <source>
        <strain evidence="1 2">100921-2</strain>
    </source>
</reference>
<name>A0A6I4TI49_9SPHN</name>
<protein>
    <submittedName>
        <fullName evidence="1">Uncharacterized protein</fullName>
    </submittedName>
</protein>
<dbReference type="OrthoDB" id="7507855at2"/>
<comment type="caution">
    <text evidence="1">The sequence shown here is derived from an EMBL/GenBank/DDBJ whole genome shotgun (WGS) entry which is preliminary data.</text>
</comment>
<evidence type="ECO:0000313" key="1">
    <source>
        <dbReference type="EMBL" id="MXO75720.1"/>
    </source>
</evidence>
<sequence>MDERGSNEQDRIAPDMFGALVGWSHENLGDKVMVKLQSTRTHHLEPDGPLDEFRYFMTKNQAVVLANYLYSISDRLPQPRQRRWRWFR</sequence>
<organism evidence="1 2">
    <name type="scientific">Tsuneonella aeria</name>
    <dbReference type="NCBI Taxonomy" id="1837929"/>
    <lineage>
        <taxon>Bacteria</taxon>
        <taxon>Pseudomonadati</taxon>
        <taxon>Pseudomonadota</taxon>
        <taxon>Alphaproteobacteria</taxon>
        <taxon>Sphingomonadales</taxon>
        <taxon>Erythrobacteraceae</taxon>
        <taxon>Tsuneonella</taxon>
    </lineage>
</organism>
<dbReference type="RefSeq" id="WP_160611611.1">
    <property type="nucleotide sequence ID" value="NZ_WTZA01000002.1"/>
</dbReference>
<dbReference type="AlphaFoldDB" id="A0A6I4TI49"/>
<evidence type="ECO:0000313" key="2">
    <source>
        <dbReference type="Proteomes" id="UP000439522"/>
    </source>
</evidence>
<keyword evidence="2" id="KW-1185">Reference proteome</keyword>
<proteinExistence type="predicted"/>
<gene>
    <name evidence="1" type="ORF">GRI40_10870</name>
</gene>
<dbReference type="Proteomes" id="UP000439522">
    <property type="component" value="Unassembled WGS sequence"/>
</dbReference>
<accession>A0A6I4TI49</accession>
<dbReference type="EMBL" id="WTZA01000002">
    <property type="protein sequence ID" value="MXO75720.1"/>
    <property type="molecule type" value="Genomic_DNA"/>
</dbReference>